<evidence type="ECO:0000313" key="6">
    <source>
        <dbReference type="Proteomes" id="UP000189704"/>
    </source>
</evidence>
<feature type="coiled-coil region" evidence="4">
    <location>
        <begin position="29"/>
        <end position="84"/>
    </location>
</feature>
<keyword evidence="6" id="KW-1185">Reference proteome</keyword>
<dbReference type="OrthoDB" id="10264298at2759"/>
<keyword evidence="2 4" id="KW-0175">Coiled coil</keyword>
<evidence type="ECO:0000256" key="1">
    <source>
        <dbReference type="ARBA" id="ARBA00004138"/>
    </source>
</evidence>
<dbReference type="GeneID" id="103270463"/>
<evidence type="ECO:0000256" key="2">
    <source>
        <dbReference type="ARBA" id="ARBA00023054"/>
    </source>
</evidence>
<evidence type="ECO:0000256" key="3">
    <source>
        <dbReference type="ARBA" id="ARBA00023069"/>
    </source>
</evidence>
<reference evidence="7" key="1">
    <citation type="submission" date="2025-08" db="UniProtKB">
        <authorList>
            <consortium name="RefSeq"/>
        </authorList>
    </citation>
    <scope>IDENTIFICATION</scope>
</reference>
<dbReference type="KEGG" id="csyr:103270463"/>
<proteinExistence type="predicted"/>
<comment type="subcellular location">
    <subcellularLocation>
        <location evidence="1">Cell projection</location>
        <location evidence="1">Cilium</location>
    </subcellularLocation>
</comment>
<feature type="domain" description="DUF4200" evidence="5">
    <location>
        <begin position="29"/>
        <end position="86"/>
    </location>
</feature>
<dbReference type="PANTHER" id="PTHR21683:SF9">
    <property type="entry name" value="CILIA- AND FLAGELLA-ASSOCIATED PROTEIN 73"/>
    <property type="match status" value="1"/>
</dbReference>
<evidence type="ECO:0000313" key="7">
    <source>
        <dbReference type="RefSeq" id="XP_008066165.2"/>
    </source>
</evidence>
<sequence>GYFRLALQEKLPAKTPEQSDDHFPPLLRLLEKRRELAAADRDLQAQREAFRARMAALSQRWEQLEQKERELKESFVRFDKYLQESRWAQVQSSAAERTLLLGRARMAVLNLFRQACQHQRQPPALDIEDTEGQLEQVKLFIQDLSAMLARLNQPEPAASTSSHDQPSSSRHRLLWELSRCRAHNSALETAADVQLGE</sequence>
<dbReference type="Pfam" id="PF13863">
    <property type="entry name" value="DUF4200"/>
    <property type="match status" value="1"/>
</dbReference>
<organism evidence="6 7">
    <name type="scientific">Carlito syrichta</name>
    <name type="common">Philippine tarsier</name>
    <name type="synonym">Tarsius syrichta</name>
    <dbReference type="NCBI Taxonomy" id="1868482"/>
    <lineage>
        <taxon>Eukaryota</taxon>
        <taxon>Metazoa</taxon>
        <taxon>Chordata</taxon>
        <taxon>Craniata</taxon>
        <taxon>Vertebrata</taxon>
        <taxon>Euteleostomi</taxon>
        <taxon>Mammalia</taxon>
        <taxon>Eutheria</taxon>
        <taxon>Euarchontoglires</taxon>
        <taxon>Primates</taxon>
        <taxon>Haplorrhini</taxon>
        <taxon>Tarsiiformes</taxon>
        <taxon>Tarsiidae</taxon>
        <taxon>Carlito</taxon>
    </lineage>
</organism>
<dbReference type="RefSeq" id="XP_008066165.2">
    <property type="nucleotide sequence ID" value="XM_008067974.2"/>
</dbReference>
<dbReference type="GO" id="GO:0005856">
    <property type="term" value="C:cytoskeleton"/>
    <property type="evidence" value="ECO:0007669"/>
    <property type="project" value="UniProtKB-ARBA"/>
</dbReference>
<dbReference type="PANTHER" id="PTHR21683">
    <property type="entry name" value="COILED-COIL DOMAIN-CONTAINING PROTEIN 42 LIKE-2-LIKE-RELATED"/>
    <property type="match status" value="1"/>
</dbReference>
<keyword evidence="3" id="KW-0969">Cilium</keyword>
<accession>A0A1U7U7V2</accession>
<keyword evidence="7" id="KW-0282">Flagellum</keyword>
<keyword evidence="3" id="KW-0966">Cell projection</keyword>
<protein>
    <submittedName>
        <fullName evidence="7">Cilia- and flagella-associated protein 73</fullName>
    </submittedName>
</protein>
<gene>
    <name evidence="7" type="primary">CFAP73</name>
</gene>
<feature type="non-terminal residue" evidence="7">
    <location>
        <position position="1"/>
    </location>
</feature>
<dbReference type="InterPro" id="IPR051147">
    <property type="entry name" value="CFAP_domain-containing"/>
</dbReference>
<dbReference type="CTD" id="387885"/>
<dbReference type="InterPro" id="IPR025252">
    <property type="entry name" value="DUF4200"/>
</dbReference>
<dbReference type="Proteomes" id="UP000189704">
    <property type="component" value="Unplaced"/>
</dbReference>
<evidence type="ECO:0000259" key="5">
    <source>
        <dbReference type="Pfam" id="PF13863"/>
    </source>
</evidence>
<name>A0A1U7U7V2_CARSF</name>
<dbReference type="GO" id="GO:0005929">
    <property type="term" value="C:cilium"/>
    <property type="evidence" value="ECO:0007669"/>
    <property type="project" value="UniProtKB-SubCell"/>
</dbReference>
<dbReference type="AlphaFoldDB" id="A0A1U7U7V2"/>
<evidence type="ECO:0000256" key="4">
    <source>
        <dbReference type="SAM" id="Coils"/>
    </source>
</evidence>